<evidence type="ECO:0000313" key="9">
    <source>
        <dbReference type="EMBL" id="WZU67515.1"/>
    </source>
</evidence>
<dbReference type="GO" id="GO:0022857">
    <property type="term" value="F:transmembrane transporter activity"/>
    <property type="evidence" value="ECO:0007669"/>
    <property type="project" value="UniProtKB-UniRule"/>
</dbReference>
<dbReference type="Pfam" id="PF04290">
    <property type="entry name" value="DctQ"/>
    <property type="match status" value="1"/>
</dbReference>
<evidence type="ECO:0000256" key="7">
    <source>
        <dbReference type="RuleBase" id="RU369079"/>
    </source>
</evidence>
<keyword evidence="2 7" id="KW-0813">Transport</keyword>
<feature type="transmembrane region" description="Helical" evidence="7">
    <location>
        <begin position="48"/>
        <end position="72"/>
    </location>
</feature>
<gene>
    <name evidence="9" type="ORF">AABB31_21765</name>
</gene>
<dbReference type="GO" id="GO:0005886">
    <property type="term" value="C:plasma membrane"/>
    <property type="evidence" value="ECO:0007669"/>
    <property type="project" value="UniProtKB-SubCell"/>
</dbReference>
<feature type="transmembrane region" description="Helical" evidence="7">
    <location>
        <begin position="12"/>
        <end position="36"/>
    </location>
</feature>
<feature type="domain" description="Tripartite ATP-independent periplasmic transporters DctQ component" evidence="8">
    <location>
        <begin position="30"/>
        <end position="158"/>
    </location>
</feature>
<keyword evidence="6 7" id="KW-0472">Membrane</keyword>
<keyword evidence="10" id="KW-1185">Reference proteome</keyword>
<evidence type="ECO:0000313" key="10">
    <source>
        <dbReference type="Proteomes" id="UP001470809"/>
    </source>
</evidence>
<organism evidence="9 10">
    <name type="scientific">Yoonia rhodophyticola</name>
    <dbReference type="NCBI Taxonomy" id="3137370"/>
    <lineage>
        <taxon>Bacteria</taxon>
        <taxon>Pseudomonadati</taxon>
        <taxon>Pseudomonadota</taxon>
        <taxon>Alphaproteobacteria</taxon>
        <taxon>Rhodobacterales</taxon>
        <taxon>Paracoccaceae</taxon>
        <taxon>Yoonia</taxon>
    </lineage>
</organism>
<protein>
    <recommendedName>
        <fullName evidence="7">TRAP transporter small permease protein</fullName>
    </recommendedName>
</protein>
<keyword evidence="7" id="KW-0997">Cell inner membrane</keyword>
<dbReference type="RefSeq" id="WP_342076826.1">
    <property type="nucleotide sequence ID" value="NZ_CP151767.2"/>
</dbReference>
<evidence type="ECO:0000259" key="8">
    <source>
        <dbReference type="Pfam" id="PF04290"/>
    </source>
</evidence>
<dbReference type="Proteomes" id="UP001470809">
    <property type="component" value="Chromosome"/>
</dbReference>
<dbReference type="EMBL" id="CP151767">
    <property type="protein sequence ID" value="WZU67515.1"/>
    <property type="molecule type" value="Genomic_DNA"/>
</dbReference>
<feature type="transmembrane region" description="Helical" evidence="7">
    <location>
        <begin position="93"/>
        <end position="114"/>
    </location>
</feature>
<feature type="transmembrane region" description="Helical" evidence="7">
    <location>
        <begin position="137"/>
        <end position="157"/>
    </location>
</feature>
<proteinExistence type="inferred from homology"/>
<evidence type="ECO:0000256" key="2">
    <source>
        <dbReference type="ARBA" id="ARBA00022448"/>
    </source>
</evidence>
<keyword evidence="5 7" id="KW-1133">Transmembrane helix</keyword>
<comment type="similarity">
    <text evidence="7">Belongs to the TRAP transporter small permease family.</text>
</comment>
<evidence type="ECO:0000256" key="6">
    <source>
        <dbReference type="ARBA" id="ARBA00023136"/>
    </source>
</evidence>
<evidence type="ECO:0000256" key="4">
    <source>
        <dbReference type="ARBA" id="ARBA00022692"/>
    </source>
</evidence>
<evidence type="ECO:0000256" key="1">
    <source>
        <dbReference type="ARBA" id="ARBA00004651"/>
    </source>
</evidence>
<reference evidence="10" key="1">
    <citation type="submission" date="2024-04" db="EMBL/GenBank/DDBJ databases">
        <title>Phylogenomic analyses of a clade within the roseobacter group suggest taxonomic reassignments of species of the genera Aestuariivita, Citreicella, Loktanella, Nautella, Pelagibaca, Ruegeria, Thalassobius, Thiobacimonas and Tropicibacter, and the proposal o.</title>
        <authorList>
            <person name="Jeon C.O."/>
        </authorList>
    </citation>
    <scope>NUCLEOTIDE SEQUENCE [LARGE SCALE GENOMIC DNA]</scope>
    <source>
        <strain evidence="10">SS1-5</strain>
    </source>
</reference>
<keyword evidence="3" id="KW-1003">Cell membrane</keyword>
<accession>A0AAN0NKP7</accession>
<evidence type="ECO:0000256" key="5">
    <source>
        <dbReference type="ARBA" id="ARBA00022989"/>
    </source>
</evidence>
<evidence type="ECO:0000256" key="3">
    <source>
        <dbReference type="ARBA" id="ARBA00022475"/>
    </source>
</evidence>
<dbReference type="InterPro" id="IPR055348">
    <property type="entry name" value="DctQ"/>
</dbReference>
<comment type="subunit">
    <text evidence="7">The complex comprises the extracytoplasmic solute receptor protein and the two transmembrane proteins.</text>
</comment>
<sequence length="167" mass="17891">MQGRRLGVDRFFDGSGGVIAVIGSIGLLGLVFLTVADVVWRYALNDPIFGLIDVSMMVSSAVVACSVTWAALKKAHVTIELIEGHFGVKSLLYLGRIIETLTALLFATACYALIKKSTCGFACGDITDNLAIPHGPFYLALAASMAFCAALSLWRAWRPHPTPVEES</sequence>
<comment type="function">
    <text evidence="7">Part of the tripartite ATP-independent periplasmic (TRAP) transport system.</text>
</comment>
<dbReference type="AlphaFoldDB" id="A0AAN0NKP7"/>
<keyword evidence="4 7" id="KW-0812">Transmembrane</keyword>
<name>A0AAN0NKP7_9RHOB</name>
<comment type="subcellular location">
    <subcellularLocation>
        <location evidence="7">Cell inner membrane</location>
        <topology evidence="7">Multi-pass membrane protein</topology>
    </subcellularLocation>
    <subcellularLocation>
        <location evidence="1">Cell membrane</location>
        <topology evidence="1">Multi-pass membrane protein</topology>
    </subcellularLocation>
</comment>
<reference evidence="9 10" key="2">
    <citation type="submission" date="2024-08" db="EMBL/GenBank/DDBJ databases">
        <title>Phylogenomic analyses of a clade within the roseobacter group suggest taxonomic reassignments of species of the genera Aestuariivita, Citreicella, Loktanella, Nautella, Pelagibaca, Ruegeria, Thalassobius, Thiobacimonas and Tropicibacter, and the proposal o.</title>
        <authorList>
            <person name="Jeon C.O."/>
        </authorList>
    </citation>
    <scope>NUCLEOTIDE SEQUENCE [LARGE SCALE GENOMIC DNA]</scope>
    <source>
        <strain evidence="9 10">SS1-5</strain>
    </source>
</reference>
<dbReference type="KEGG" id="yrh:AABB31_21765"/>